<dbReference type="FunFam" id="2.10.70.10:FF:000044">
    <property type="entry name" value="Complement component receptor type 1"/>
    <property type="match status" value="1"/>
</dbReference>
<dbReference type="InterPro" id="IPR035976">
    <property type="entry name" value="Sushi/SCR/CCP_sf"/>
</dbReference>
<evidence type="ECO:0000256" key="11">
    <source>
        <dbReference type="ARBA" id="ARBA00071290"/>
    </source>
</evidence>
<dbReference type="FunFam" id="2.10.70.10:FF:000014">
    <property type="entry name" value="Membrane cofactor protein"/>
    <property type="match status" value="1"/>
</dbReference>
<organism evidence="18 19">
    <name type="scientific">Dipodomys ordii</name>
    <name type="common">Ord's kangaroo rat</name>
    <dbReference type="NCBI Taxonomy" id="10020"/>
    <lineage>
        <taxon>Eukaryota</taxon>
        <taxon>Metazoa</taxon>
        <taxon>Chordata</taxon>
        <taxon>Craniata</taxon>
        <taxon>Vertebrata</taxon>
        <taxon>Euteleostomi</taxon>
        <taxon>Mammalia</taxon>
        <taxon>Eutheria</taxon>
        <taxon>Euarchontoglires</taxon>
        <taxon>Glires</taxon>
        <taxon>Rodentia</taxon>
        <taxon>Castorimorpha</taxon>
        <taxon>Heteromyidae</taxon>
        <taxon>Dipodomyinae</taxon>
        <taxon>Dipodomys</taxon>
    </lineage>
</organism>
<feature type="disulfide bond" evidence="13">
    <location>
        <begin position="44"/>
        <end position="87"/>
    </location>
</feature>
<dbReference type="PANTHER" id="PTHR19325">
    <property type="entry name" value="COMPLEMENT COMPONENT-RELATED SUSHI DOMAIN-CONTAINING"/>
    <property type="match status" value="1"/>
</dbReference>
<sequence>MLGASSPRTLEPGGTPAPPLSLCCGGALLAILMLLALPTAWGQCKAPEQFSSARPTTPIDESEFPIGTSLKYECRPGFIRRQFLITCLPNSEWTDVSDKCIRKACNTPPDPLNGRVHVQTDTQFGSTITYTCNQGFRLLGPSSALCILSGNTVVWDNEAPDCERILCEPPPAIPNGEILSSSEDFQYGMVVTYRCMPGPRGKKQFNLVGEPSIYCTNDPDNNGMWSGPPPQCITVNTCAPPSVKDAVMVSGNRSLFSLHDTVQFQCQLGFVMKGPTSVQCGALGKWEPELPSCSRGCQPPPGILHGQYTPSVDIFSVGQEVFYSCEPGYDLSGAASLQCTPQGDWSPETPTCAVKLCDDFTSQLLHGHVELPPSLQFGAKVTFSCDEGFRLKGNSASYCILAGIKTQWNSSVPVCEPCPHPPTIQNGHHIGDYTSSYLPGMKVSYICDPGYLLVGRGFIFCTHQRTWSKFDHYCKEIKCSLPPFMDGIRKEMEIKEEYHYQENITLECQHGYTLEGSPWSQCQADGWHPPLAVCTSSSRTTLIIGIILGMIFLILLIIVLFWVIPRYKKRNITHGKSKEVNINLYPPESDHAQPQSLLSSKENSSGLP</sequence>
<evidence type="ECO:0000256" key="6">
    <source>
        <dbReference type="ARBA" id="ARBA00022737"/>
    </source>
</evidence>
<comment type="similarity">
    <text evidence="2">Belongs to the receptors of complement activation (RCA) family.</text>
</comment>
<dbReference type="GO" id="GO:0045916">
    <property type="term" value="P:negative regulation of complement activation"/>
    <property type="evidence" value="ECO:0007669"/>
    <property type="project" value="UniProtKB-ARBA"/>
</dbReference>
<evidence type="ECO:0000256" key="5">
    <source>
        <dbReference type="ARBA" id="ARBA00022729"/>
    </source>
</evidence>
<keyword evidence="18" id="KW-1185">Reference proteome</keyword>
<keyword evidence="7 15" id="KW-0472">Membrane</keyword>
<comment type="subcellular location">
    <subcellularLocation>
        <location evidence="1">Membrane</location>
    </subcellularLocation>
</comment>
<evidence type="ECO:0000256" key="14">
    <source>
        <dbReference type="SAM" id="MobiDB-lite"/>
    </source>
</evidence>
<dbReference type="OrthoDB" id="6127264at2759"/>
<dbReference type="GO" id="GO:0016020">
    <property type="term" value="C:membrane"/>
    <property type="evidence" value="ECO:0007669"/>
    <property type="project" value="UniProtKB-SubCell"/>
</dbReference>
<dbReference type="RefSeq" id="XP_012872794.1">
    <property type="nucleotide sequence ID" value="XM_013017340.1"/>
</dbReference>
<evidence type="ECO:0000313" key="19">
    <source>
        <dbReference type="RefSeq" id="XP_012872794.1"/>
    </source>
</evidence>
<dbReference type="SMART" id="SM00032">
    <property type="entry name" value="CCP"/>
    <property type="match status" value="8"/>
</dbReference>
<dbReference type="Gene3D" id="2.10.70.10">
    <property type="entry name" value="Complement Module, domain 1"/>
    <property type="match status" value="8"/>
</dbReference>
<dbReference type="InterPro" id="IPR050350">
    <property type="entry name" value="Compl-Cell_Adhes-Reg"/>
</dbReference>
<evidence type="ECO:0000256" key="7">
    <source>
        <dbReference type="ARBA" id="ARBA00023136"/>
    </source>
</evidence>
<dbReference type="AlphaFoldDB" id="A0A1S3F9R6"/>
<name>A0A1S3F9R6_DIPOR</name>
<reference evidence="19" key="1">
    <citation type="submission" date="2025-08" db="UniProtKB">
        <authorList>
            <consortium name="RefSeq"/>
        </authorList>
    </citation>
    <scope>IDENTIFICATION</scope>
    <source>
        <tissue evidence="19">Kidney</tissue>
    </source>
</reference>
<feature type="disulfide bond" evidence="13">
    <location>
        <begin position="325"/>
        <end position="352"/>
    </location>
</feature>
<feature type="domain" description="Sushi" evidence="17">
    <location>
        <begin position="295"/>
        <end position="354"/>
    </location>
</feature>
<feature type="chain" id="PRO_5010230006" description="Complement component receptor 1-like protein" evidence="16">
    <location>
        <begin position="43"/>
        <end position="608"/>
    </location>
</feature>
<comment type="caution">
    <text evidence="13">Lacks conserved residue(s) required for the propagation of feature annotation.</text>
</comment>
<feature type="disulfide bond" evidence="13">
    <location>
        <begin position="266"/>
        <end position="293"/>
    </location>
</feature>
<gene>
    <name evidence="19" type="primary">LOC105986440</name>
</gene>
<feature type="domain" description="Sushi" evidence="17">
    <location>
        <begin position="103"/>
        <end position="164"/>
    </location>
</feature>
<proteinExistence type="inferred from homology"/>
<evidence type="ECO:0000256" key="10">
    <source>
        <dbReference type="ARBA" id="ARBA00064190"/>
    </source>
</evidence>
<feature type="region of interest" description="Disordered" evidence="14">
    <location>
        <begin position="583"/>
        <end position="608"/>
    </location>
</feature>
<keyword evidence="8 13" id="KW-1015">Disulfide bond</keyword>
<keyword evidence="15" id="KW-1133">Transmembrane helix</keyword>
<dbReference type="InParanoid" id="A0A1S3F9R6"/>
<dbReference type="CDD" id="cd00033">
    <property type="entry name" value="CCP"/>
    <property type="match status" value="8"/>
</dbReference>
<keyword evidence="9" id="KW-0325">Glycoprotein</keyword>
<evidence type="ECO:0000256" key="3">
    <source>
        <dbReference type="ARBA" id="ARBA00022659"/>
    </source>
</evidence>
<evidence type="ECO:0000256" key="2">
    <source>
        <dbReference type="ARBA" id="ARBA00010908"/>
    </source>
</evidence>
<feature type="domain" description="Sushi" evidence="17">
    <location>
        <begin position="355"/>
        <end position="415"/>
    </location>
</feature>
<dbReference type="GO" id="GO:0007565">
    <property type="term" value="P:female pregnancy"/>
    <property type="evidence" value="ECO:0007669"/>
    <property type="project" value="UniProtKB-KW"/>
</dbReference>
<dbReference type="PANTHER" id="PTHR19325:SF545">
    <property type="entry name" value="COMPLEMENT RECEPTOR TYPE 1"/>
    <property type="match status" value="1"/>
</dbReference>
<feature type="domain" description="Sushi" evidence="17">
    <location>
        <begin position="165"/>
        <end position="234"/>
    </location>
</feature>
<dbReference type="FunCoup" id="A0A1S3F9R6">
    <property type="interactions" value="87"/>
</dbReference>
<keyword evidence="5 16" id="KW-0732">Signal</keyword>
<keyword evidence="6" id="KW-0677">Repeat</keyword>
<dbReference type="InterPro" id="IPR000436">
    <property type="entry name" value="Sushi_SCR_CCP_dom"/>
</dbReference>
<evidence type="ECO:0000256" key="16">
    <source>
        <dbReference type="SAM" id="SignalP"/>
    </source>
</evidence>
<evidence type="ECO:0000256" key="1">
    <source>
        <dbReference type="ARBA" id="ARBA00004370"/>
    </source>
</evidence>
<dbReference type="GeneID" id="105986440"/>
<keyword evidence="4" id="KW-0635">Pregnancy</keyword>
<evidence type="ECO:0000256" key="8">
    <source>
        <dbReference type="ARBA" id="ARBA00023157"/>
    </source>
</evidence>
<dbReference type="FunFam" id="2.10.70.10:FF:000038">
    <property type="entry name" value="Complement component receptor type 1"/>
    <property type="match status" value="1"/>
</dbReference>
<evidence type="ECO:0000256" key="4">
    <source>
        <dbReference type="ARBA" id="ARBA00022720"/>
    </source>
</evidence>
<dbReference type="SUPFAM" id="SSF57535">
    <property type="entry name" value="Complement control module/SCR domain"/>
    <property type="match status" value="8"/>
</dbReference>
<feature type="domain" description="Sushi" evidence="17">
    <location>
        <begin position="416"/>
        <end position="476"/>
    </location>
</feature>
<feature type="disulfide bond" evidence="13">
    <location>
        <begin position="447"/>
        <end position="474"/>
    </location>
</feature>
<dbReference type="Pfam" id="PF00084">
    <property type="entry name" value="Sushi"/>
    <property type="match status" value="8"/>
</dbReference>
<keyword evidence="3 13" id="KW-0768">Sushi</keyword>
<feature type="compositionally biased region" description="Polar residues" evidence="14">
    <location>
        <begin position="592"/>
        <end position="608"/>
    </location>
</feature>
<dbReference type="KEGG" id="dord:105986440"/>
<comment type="subunit">
    <text evidence="10">Interacts with C3b.</text>
</comment>
<dbReference type="Proteomes" id="UP000081671">
    <property type="component" value="Unplaced"/>
</dbReference>
<feature type="domain" description="Sushi" evidence="17">
    <location>
        <begin position="42"/>
        <end position="102"/>
    </location>
</feature>
<evidence type="ECO:0000256" key="12">
    <source>
        <dbReference type="ARBA" id="ARBA00078272"/>
    </source>
</evidence>
<dbReference type="PROSITE" id="PS50923">
    <property type="entry name" value="SUSHI"/>
    <property type="match status" value="8"/>
</dbReference>
<feature type="signal peptide" evidence="16">
    <location>
        <begin position="1"/>
        <end position="42"/>
    </location>
</feature>
<feature type="domain" description="Sushi" evidence="17">
    <location>
        <begin position="236"/>
        <end position="293"/>
    </location>
</feature>
<evidence type="ECO:0000256" key="9">
    <source>
        <dbReference type="ARBA" id="ARBA00023180"/>
    </source>
</evidence>
<accession>A0A1S3F9R6</accession>
<feature type="transmembrane region" description="Helical" evidence="15">
    <location>
        <begin position="542"/>
        <end position="564"/>
    </location>
</feature>
<feature type="disulfide bond" evidence="13">
    <location>
        <begin position="418"/>
        <end position="461"/>
    </location>
</feature>
<keyword evidence="15" id="KW-0812">Transmembrane</keyword>
<evidence type="ECO:0000259" key="17">
    <source>
        <dbReference type="PROSITE" id="PS50923"/>
    </source>
</evidence>
<evidence type="ECO:0000256" key="15">
    <source>
        <dbReference type="SAM" id="Phobius"/>
    </source>
</evidence>
<feature type="domain" description="Sushi" evidence="17">
    <location>
        <begin position="477"/>
        <end position="536"/>
    </location>
</feature>
<feature type="disulfide bond" evidence="13">
    <location>
        <begin position="479"/>
        <end position="522"/>
    </location>
</feature>
<evidence type="ECO:0000313" key="18">
    <source>
        <dbReference type="Proteomes" id="UP000081671"/>
    </source>
</evidence>
<evidence type="ECO:0000256" key="13">
    <source>
        <dbReference type="PROSITE-ProRule" id="PRU00302"/>
    </source>
</evidence>
<protein>
    <recommendedName>
        <fullName evidence="11">Complement component receptor 1-like protein</fullName>
    </recommendedName>
    <alternativeName>
        <fullName evidence="12">Complement regulatory protein Crry</fullName>
    </alternativeName>
</protein>